<protein>
    <recommendedName>
        <fullName evidence="3">4Fe-4S ferredoxin-type domain-containing protein</fullName>
    </recommendedName>
</protein>
<organism evidence="1 2">
    <name type="scientific">Natronincola peptidivorans</name>
    <dbReference type="NCBI Taxonomy" id="426128"/>
    <lineage>
        <taxon>Bacteria</taxon>
        <taxon>Bacillati</taxon>
        <taxon>Bacillota</taxon>
        <taxon>Clostridia</taxon>
        <taxon>Peptostreptococcales</taxon>
        <taxon>Natronincolaceae</taxon>
        <taxon>Natronincola</taxon>
    </lineage>
</organism>
<keyword evidence="2" id="KW-1185">Reference proteome</keyword>
<dbReference type="Proteomes" id="UP000199568">
    <property type="component" value="Unassembled WGS sequence"/>
</dbReference>
<dbReference type="SUPFAM" id="SSF54862">
    <property type="entry name" value="4Fe-4S ferredoxins"/>
    <property type="match status" value="1"/>
</dbReference>
<gene>
    <name evidence="1" type="ORF">SAMN05660297_03223</name>
</gene>
<evidence type="ECO:0000313" key="1">
    <source>
        <dbReference type="EMBL" id="SET70625.1"/>
    </source>
</evidence>
<dbReference type="AlphaFoldDB" id="A0A1I0GJT9"/>
<evidence type="ECO:0008006" key="3">
    <source>
        <dbReference type="Google" id="ProtNLM"/>
    </source>
</evidence>
<accession>A0A1I0GJT9</accession>
<dbReference type="OrthoDB" id="9815745at2"/>
<evidence type="ECO:0000313" key="2">
    <source>
        <dbReference type="Proteomes" id="UP000199568"/>
    </source>
</evidence>
<sequence length="80" mass="8890">MIFIFFTAYLILHNEVLSGNFYDLCGKCITGCPAKALSNLGEGFTHDVGYTIEKERCSYYQHTVLGGKRCGICAKVCSLR</sequence>
<name>A0A1I0GJT9_9FIRM</name>
<dbReference type="STRING" id="426128.SAMN05660297_03223"/>
<dbReference type="RefSeq" id="WP_090446369.1">
    <property type="nucleotide sequence ID" value="NZ_FOHU01000021.1"/>
</dbReference>
<reference evidence="1 2" key="1">
    <citation type="submission" date="2016-10" db="EMBL/GenBank/DDBJ databases">
        <authorList>
            <person name="de Groot N.N."/>
        </authorList>
    </citation>
    <scope>NUCLEOTIDE SEQUENCE [LARGE SCALE GENOMIC DNA]</scope>
    <source>
        <strain evidence="1 2">DSM 18979</strain>
    </source>
</reference>
<dbReference type="EMBL" id="FOHU01000021">
    <property type="protein sequence ID" value="SET70625.1"/>
    <property type="molecule type" value="Genomic_DNA"/>
</dbReference>
<dbReference type="Gene3D" id="3.30.70.20">
    <property type="match status" value="1"/>
</dbReference>
<proteinExistence type="predicted"/>